<protein>
    <submittedName>
        <fullName evidence="1">Uncharacterized protein</fullName>
    </submittedName>
</protein>
<dbReference type="AlphaFoldDB" id="A0A834SJG8"/>
<dbReference type="Proteomes" id="UP000634136">
    <property type="component" value="Unassembled WGS sequence"/>
</dbReference>
<reference evidence="1" key="1">
    <citation type="submission" date="2020-09" db="EMBL/GenBank/DDBJ databases">
        <title>Genome-Enabled Discovery of Anthraquinone Biosynthesis in Senna tora.</title>
        <authorList>
            <person name="Kang S.-H."/>
            <person name="Pandey R.P."/>
            <person name="Lee C.-M."/>
            <person name="Sim J.-S."/>
            <person name="Jeong J.-T."/>
            <person name="Choi B.-S."/>
            <person name="Jung M."/>
            <person name="Ginzburg D."/>
            <person name="Zhao K."/>
            <person name="Won S.Y."/>
            <person name="Oh T.-J."/>
            <person name="Yu Y."/>
            <person name="Kim N.-H."/>
            <person name="Lee O.R."/>
            <person name="Lee T.-H."/>
            <person name="Bashyal P."/>
            <person name="Kim T.-S."/>
            <person name="Lee W.-H."/>
            <person name="Kawkins C."/>
            <person name="Kim C.-K."/>
            <person name="Kim J.S."/>
            <person name="Ahn B.O."/>
            <person name="Rhee S.Y."/>
            <person name="Sohng J.K."/>
        </authorList>
    </citation>
    <scope>NUCLEOTIDE SEQUENCE</scope>
    <source>
        <tissue evidence="1">Leaf</tissue>
    </source>
</reference>
<proteinExistence type="predicted"/>
<evidence type="ECO:0000313" key="2">
    <source>
        <dbReference type="Proteomes" id="UP000634136"/>
    </source>
</evidence>
<gene>
    <name evidence="1" type="ORF">G2W53_043873</name>
</gene>
<sequence>MVAGKWDEDEENSAHRSGRWGLTLAAHLRRD</sequence>
<keyword evidence="2" id="KW-1185">Reference proteome</keyword>
<accession>A0A834SJG8</accession>
<name>A0A834SJG8_9FABA</name>
<evidence type="ECO:0000313" key="1">
    <source>
        <dbReference type="EMBL" id="KAF7804762.1"/>
    </source>
</evidence>
<dbReference type="EMBL" id="JAAIUW010000013">
    <property type="protein sequence ID" value="KAF7804762.1"/>
    <property type="molecule type" value="Genomic_DNA"/>
</dbReference>
<organism evidence="1 2">
    <name type="scientific">Senna tora</name>
    <dbReference type="NCBI Taxonomy" id="362788"/>
    <lineage>
        <taxon>Eukaryota</taxon>
        <taxon>Viridiplantae</taxon>
        <taxon>Streptophyta</taxon>
        <taxon>Embryophyta</taxon>
        <taxon>Tracheophyta</taxon>
        <taxon>Spermatophyta</taxon>
        <taxon>Magnoliopsida</taxon>
        <taxon>eudicotyledons</taxon>
        <taxon>Gunneridae</taxon>
        <taxon>Pentapetalae</taxon>
        <taxon>rosids</taxon>
        <taxon>fabids</taxon>
        <taxon>Fabales</taxon>
        <taxon>Fabaceae</taxon>
        <taxon>Caesalpinioideae</taxon>
        <taxon>Cassia clade</taxon>
        <taxon>Senna</taxon>
    </lineage>
</organism>
<comment type="caution">
    <text evidence="1">The sequence shown here is derived from an EMBL/GenBank/DDBJ whole genome shotgun (WGS) entry which is preliminary data.</text>
</comment>